<feature type="region of interest" description="Disordered" evidence="1">
    <location>
        <begin position="212"/>
        <end position="259"/>
    </location>
</feature>
<evidence type="ECO:0000313" key="2">
    <source>
        <dbReference type="EMBL" id="CAC5417462.1"/>
    </source>
</evidence>
<gene>
    <name evidence="2" type="ORF">MCOR_49959</name>
</gene>
<evidence type="ECO:0000313" key="3">
    <source>
        <dbReference type="Proteomes" id="UP000507470"/>
    </source>
</evidence>
<name>A0A6J8ECV0_MYTCO</name>
<dbReference type="Proteomes" id="UP000507470">
    <property type="component" value="Unassembled WGS sequence"/>
</dbReference>
<dbReference type="AlphaFoldDB" id="A0A6J8ECV0"/>
<accession>A0A6J8ECV0</accession>
<protein>
    <submittedName>
        <fullName evidence="2">Uncharacterized protein</fullName>
    </submittedName>
</protein>
<evidence type="ECO:0000256" key="1">
    <source>
        <dbReference type="SAM" id="MobiDB-lite"/>
    </source>
</evidence>
<dbReference type="OrthoDB" id="6180152at2759"/>
<dbReference type="EMBL" id="CACVKT020008742">
    <property type="protein sequence ID" value="CAC5417462.1"/>
    <property type="molecule type" value="Genomic_DNA"/>
</dbReference>
<proteinExistence type="predicted"/>
<feature type="compositionally biased region" description="Basic and acidic residues" evidence="1">
    <location>
        <begin position="250"/>
        <end position="259"/>
    </location>
</feature>
<keyword evidence="3" id="KW-1185">Reference proteome</keyword>
<reference evidence="2 3" key="1">
    <citation type="submission" date="2020-06" db="EMBL/GenBank/DDBJ databases">
        <authorList>
            <person name="Li R."/>
            <person name="Bekaert M."/>
        </authorList>
    </citation>
    <scope>NUCLEOTIDE SEQUENCE [LARGE SCALE GENOMIC DNA]</scope>
    <source>
        <strain evidence="3">wild</strain>
    </source>
</reference>
<organism evidence="2 3">
    <name type="scientific">Mytilus coruscus</name>
    <name type="common">Sea mussel</name>
    <dbReference type="NCBI Taxonomy" id="42192"/>
    <lineage>
        <taxon>Eukaryota</taxon>
        <taxon>Metazoa</taxon>
        <taxon>Spiralia</taxon>
        <taxon>Lophotrochozoa</taxon>
        <taxon>Mollusca</taxon>
        <taxon>Bivalvia</taxon>
        <taxon>Autobranchia</taxon>
        <taxon>Pteriomorphia</taxon>
        <taxon>Mytilida</taxon>
        <taxon>Mytiloidea</taxon>
        <taxon>Mytilidae</taxon>
        <taxon>Mytilinae</taxon>
        <taxon>Mytilus</taxon>
    </lineage>
</organism>
<sequence length="259" mass="29030">METGDNLTLGGNWQTFYSFDNCRHAIMYRYISGNYCEILPDSTISDTLADHVPYLGEACTCCVCRRYFSIIVTESSCANDLTDSLIMSMTGSDKLESVKDVTTSEKKSDMIFGNNHENLVCSRSDEIELPRESEVSVVSHSFSDDETQMPSFSRTDMYLPEKSFQSFEFDDFDSQLLFEPEGADGISLSDAETQCPTNLSHAHASAELINPTNSKTEIEIPSEVQETSIFKGLKRKQNEESSDSDTGSSHSERLLKRMK</sequence>